<evidence type="ECO:0000256" key="2">
    <source>
        <dbReference type="ARBA" id="ARBA00022840"/>
    </source>
</evidence>
<evidence type="ECO:0000256" key="3">
    <source>
        <dbReference type="SAM" id="MobiDB-lite"/>
    </source>
</evidence>
<dbReference type="Pfam" id="PF04408">
    <property type="entry name" value="WHD_HA2"/>
    <property type="match status" value="1"/>
</dbReference>
<dbReference type="SUPFAM" id="SSF52540">
    <property type="entry name" value="P-loop containing nucleoside triphosphate hydrolases"/>
    <property type="match status" value="1"/>
</dbReference>
<feature type="compositionally biased region" description="Basic and acidic residues" evidence="3">
    <location>
        <begin position="756"/>
        <end position="769"/>
    </location>
</feature>
<comment type="caution">
    <text evidence="5">The sequence shown here is derived from an EMBL/GenBank/DDBJ whole genome shotgun (WGS) entry which is preliminary data.</text>
</comment>
<dbReference type="InterPro" id="IPR011709">
    <property type="entry name" value="DEAD-box_helicase_OB_fold"/>
</dbReference>
<reference evidence="5" key="1">
    <citation type="submission" date="2023-07" db="EMBL/GenBank/DDBJ databases">
        <authorList>
            <consortium name="AG Swart"/>
            <person name="Singh M."/>
            <person name="Singh A."/>
            <person name="Seah K."/>
            <person name="Emmerich C."/>
        </authorList>
    </citation>
    <scope>NUCLEOTIDE SEQUENCE</scope>
    <source>
        <strain evidence="5">DP1</strain>
    </source>
</reference>
<dbReference type="PROSITE" id="PS51194">
    <property type="entry name" value="HELICASE_CTER"/>
    <property type="match status" value="1"/>
</dbReference>
<keyword evidence="6" id="KW-1185">Reference proteome</keyword>
<dbReference type="GO" id="GO:0003723">
    <property type="term" value="F:RNA binding"/>
    <property type="evidence" value="ECO:0007669"/>
    <property type="project" value="TreeGrafter"/>
</dbReference>
<sequence>MKSSKRKSRFTNAPVEQPSVEYNPNLRPIEHKRDEILYSVDKNPCTIVCGDPSVGKSIQIPKFLHDAGFGRDRNRYILVSIINDVSCISLAKSIASNLHTYLGEQVGYSTKFESDFNEDKMCIKVVTDEVLFKEILIDPLLIKYEAVILTKRELCDHLTVDCPYNDILPGVLDKIQKGRKDLKLLISTNRALDVQKYSDIFTDPPPVIKVLHCKIPLSLRSMLPPVCVRYLSKISLFRFCPRIFYLEKPTYDYIEKAVETVYSIHQMSKSDGDIQVFFTGTQEVADFIQKFENYKATNRLGDDLFCVALNNNLGTEDLEEVMKPTPAYKRKVICSSLVAETSILVPDVTYTVDCCFEKYDNMIIPASKEVCEARAKLSSRIKHGKVFRLCEASYYDRILPDYSKPAIYRCDLSLLILRLKALGVKNIWDFKYLNQPDEEDLVKALEVLYSLGALTDEAGLTEDIGLKLAELPVDPKLGAAILNSNREEWRCTDEILSISALMAVGNIFQTTIDPMRIAKTKKKCGALEGDHITLINIFNLYTKKNKSSRKAFCGEMYLNERNLIKAVKIKLQLKEYLHIMGVKIAKSDDYDDPPAILKSLITGFFTNIAQVQLDGSYKNIRSGESMKIHPSSVLANIKPKWVLYNDIFVGTKKYMREVSEVDIDWVLELCPHFYKDTRKEVQQEKYKNESKLNSKRAKDLVKQDQRLKESQGMMKARSNMMKKPKGKFFSSKPKTNAVSGLLSKRVRRNDLAPAPKDVKVDPTKLDRMFPNKKAKRESSKLSFADDEDY</sequence>
<evidence type="ECO:0000313" key="5">
    <source>
        <dbReference type="EMBL" id="CAI2384957.1"/>
    </source>
</evidence>
<dbReference type="Proteomes" id="UP001295684">
    <property type="component" value="Unassembled WGS sequence"/>
</dbReference>
<dbReference type="SMART" id="SM00847">
    <property type="entry name" value="HA2"/>
    <property type="match status" value="1"/>
</dbReference>
<dbReference type="InterPro" id="IPR007502">
    <property type="entry name" value="Helicase-assoc_dom"/>
</dbReference>
<protein>
    <recommendedName>
        <fullName evidence="4">Helicase C-terminal domain-containing protein</fullName>
    </recommendedName>
</protein>
<organism evidence="5 6">
    <name type="scientific">Euplotes crassus</name>
    <dbReference type="NCBI Taxonomy" id="5936"/>
    <lineage>
        <taxon>Eukaryota</taxon>
        <taxon>Sar</taxon>
        <taxon>Alveolata</taxon>
        <taxon>Ciliophora</taxon>
        <taxon>Intramacronucleata</taxon>
        <taxon>Spirotrichea</taxon>
        <taxon>Hypotrichia</taxon>
        <taxon>Euplotida</taxon>
        <taxon>Euplotidae</taxon>
        <taxon>Moneuplotes</taxon>
    </lineage>
</organism>
<dbReference type="InterPro" id="IPR048333">
    <property type="entry name" value="HA2_WH"/>
</dbReference>
<dbReference type="AlphaFoldDB" id="A0AAD1Y5C2"/>
<feature type="region of interest" description="Disordered" evidence="3">
    <location>
        <begin position="684"/>
        <end position="789"/>
    </location>
</feature>
<dbReference type="Pfam" id="PF07717">
    <property type="entry name" value="OB_NTP_bind"/>
    <property type="match status" value="1"/>
</dbReference>
<feature type="domain" description="Helicase C-terminal" evidence="4">
    <location>
        <begin position="253"/>
        <end position="423"/>
    </location>
</feature>
<dbReference type="EMBL" id="CAMPGE010027314">
    <property type="protein sequence ID" value="CAI2384957.1"/>
    <property type="molecule type" value="Genomic_DNA"/>
</dbReference>
<feature type="region of interest" description="Disordered" evidence="3">
    <location>
        <begin position="1"/>
        <end position="23"/>
    </location>
</feature>
<name>A0AAD1Y5C2_EUPCR</name>
<dbReference type="PANTHER" id="PTHR18934:SF136">
    <property type="entry name" value="ATP-DEPENDENT RNA HELICASE DHX35-RELATED"/>
    <property type="match status" value="1"/>
</dbReference>
<feature type="compositionally biased region" description="Basic and acidic residues" evidence="3">
    <location>
        <begin position="684"/>
        <end position="709"/>
    </location>
</feature>
<keyword evidence="2" id="KW-0067">ATP-binding</keyword>
<dbReference type="PANTHER" id="PTHR18934">
    <property type="entry name" value="ATP-DEPENDENT RNA HELICASE"/>
    <property type="match status" value="1"/>
</dbReference>
<evidence type="ECO:0000259" key="4">
    <source>
        <dbReference type="PROSITE" id="PS51194"/>
    </source>
</evidence>
<keyword evidence="1" id="KW-0547">Nucleotide-binding</keyword>
<dbReference type="Pfam" id="PF21010">
    <property type="entry name" value="HA2_C"/>
    <property type="match status" value="1"/>
</dbReference>
<evidence type="ECO:0000313" key="6">
    <source>
        <dbReference type="Proteomes" id="UP001295684"/>
    </source>
</evidence>
<gene>
    <name evidence="5" type="ORF">ECRASSUSDP1_LOCUS26497</name>
</gene>
<dbReference type="Gene3D" id="1.20.120.1080">
    <property type="match status" value="1"/>
</dbReference>
<accession>A0AAD1Y5C2</accession>
<dbReference type="GO" id="GO:0005524">
    <property type="term" value="F:ATP binding"/>
    <property type="evidence" value="ECO:0007669"/>
    <property type="project" value="UniProtKB-KW"/>
</dbReference>
<dbReference type="InterPro" id="IPR027417">
    <property type="entry name" value="P-loop_NTPase"/>
</dbReference>
<dbReference type="Gene3D" id="3.40.50.300">
    <property type="entry name" value="P-loop containing nucleotide triphosphate hydrolases"/>
    <property type="match status" value="2"/>
</dbReference>
<dbReference type="GO" id="GO:0004386">
    <property type="term" value="F:helicase activity"/>
    <property type="evidence" value="ECO:0007669"/>
    <property type="project" value="TreeGrafter"/>
</dbReference>
<proteinExistence type="predicted"/>
<dbReference type="InterPro" id="IPR001650">
    <property type="entry name" value="Helicase_C-like"/>
</dbReference>
<evidence type="ECO:0000256" key="1">
    <source>
        <dbReference type="ARBA" id="ARBA00022741"/>
    </source>
</evidence>